<keyword evidence="1" id="KW-1133">Transmembrane helix</keyword>
<dbReference type="KEGG" id="pspc:Strain318_000702"/>
<sequence>MAYSHDNPSDNAAARFTTDGTLHGLITGVLGVFFTVLLQVKGYLPGNPLILPIGGAAAFFIGRGIARAAFGAGAQMVTSVYSPSGDTTKYTPTFSHIEALEIKGDLDGAAAAWDAAVAENPQSVLTLVRAADFHLRLRQDANAALERFVAARTLGTGTPDARRYVQQKIVDLYLGPLRDDGRAMVELRRLIDGFPGTREADGARAALAELKARRADA</sequence>
<dbReference type="RefSeq" id="WP_367887149.1">
    <property type="nucleotide sequence ID" value="NZ_CP130612.1"/>
</dbReference>
<name>A0AA49JYN1_9BACT</name>
<reference evidence="3" key="1">
    <citation type="submission" date="2023-07" db="EMBL/GenBank/DDBJ databases">
        <authorList>
            <person name="Haufschild T."/>
            <person name="Kallscheuer N."/>
            <person name="Hammer J."/>
            <person name="Kohn T."/>
            <person name="Kabuu M."/>
            <person name="Jogler M."/>
            <person name="Wohfarth N."/>
            <person name="Heuer A."/>
            <person name="Rohde M."/>
            <person name="van Teeseling M.C.F."/>
            <person name="Jogler C."/>
        </authorList>
    </citation>
    <scope>NUCLEOTIDE SEQUENCE</scope>
    <source>
        <strain evidence="2">Strain 138</strain>
        <strain evidence="3">Strain 318</strain>
    </source>
</reference>
<keyword evidence="1" id="KW-0812">Transmembrane</keyword>
<feature type="transmembrane region" description="Helical" evidence="1">
    <location>
        <begin position="50"/>
        <end position="70"/>
    </location>
</feature>
<dbReference type="Gene3D" id="1.25.40.10">
    <property type="entry name" value="Tetratricopeptide repeat domain"/>
    <property type="match status" value="1"/>
</dbReference>
<proteinExistence type="predicted"/>
<feature type="transmembrane region" description="Helical" evidence="1">
    <location>
        <begin position="20"/>
        <end position="38"/>
    </location>
</feature>
<evidence type="ECO:0000313" key="3">
    <source>
        <dbReference type="EMBL" id="WKW14361.1"/>
    </source>
</evidence>
<dbReference type="EMBL" id="CP130612">
    <property type="protein sequence ID" value="WKW11451.1"/>
    <property type="molecule type" value="Genomic_DNA"/>
</dbReference>
<evidence type="ECO:0000313" key="2">
    <source>
        <dbReference type="EMBL" id="WKW11451.1"/>
    </source>
</evidence>
<keyword evidence="1" id="KW-0472">Membrane</keyword>
<keyword evidence="4" id="KW-1185">Reference proteome</keyword>
<dbReference type="InterPro" id="IPR011990">
    <property type="entry name" value="TPR-like_helical_dom_sf"/>
</dbReference>
<evidence type="ECO:0000256" key="1">
    <source>
        <dbReference type="SAM" id="Phobius"/>
    </source>
</evidence>
<organism evidence="3 4">
    <name type="scientific">Pseudogemmatithrix spongiicola</name>
    <dbReference type="NCBI Taxonomy" id="3062599"/>
    <lineage>
        <taxon>Bacteria</taxon>
        <taxon>Pseudomonadati</taxon>
        <taxon>Gemmatimonadota</taxon>
        <taxon>Gemmatimonadia</taxon>
        <taxon>Gemmatimonadales</taxon>
        <taxon>Gemmatimonadaceae</taxon>
        <taxon>Pseudogemmatithrix</taxon>
    </lineage>
</organism>
<protein>
    <recommendedName>
        <fullName evidence="5">Tetratricopeptide repeat protein</fullName>
    </recommendedName>
</protein>
<evidence type="ECO:0000313" key="4">
    <source>
        <dbReference type="Proteomes" id="UP001229955"/>
    </source>
</evidence>
<dbReference type="EMBL" id="CP130613">
    <property type="protein sequence ID" value="WKW14361.1"/>
    <property type="molecule type" value="Genomic_DNA"/>
</dbReference>
<gene>
    <name evidence="2" type="ORF">Strain138_000702</name>
    <name evidence="3" type="ORF">Strain318_000702</name>
</gene>
<evidence type="ECO:0008006" key="5">
    <source>
        <dbReference type="Google" id="ProtNLM"/>
    </source>
</evidence>
<accession>A0AA49JT44</accession>
<dbReference type="Proteomes" id="UP001229955">
    <property type="component" value="Chromosome"/>
</dbReference>
<accession>A0AA49JYN1</accession>
<dbReference type="AlphaFoldDB" id="A0AA49JYN1"/>